<protein>
    <submittedName>
        <fullName evidence="1">Uncharacterized protein</fullName>
    </submittedName>
</protein>
<gene>
    <name evidence="1" type="ORF">PSALAMII_LOCUS11502</name>
</gene>
<proteinExistence type="predicted"/>
<dbReference type="OrthoDB" id="1911848at2759"/>
<keyword evidence="2" id="KW-1185">Reference proteome</keyword>
<dbReference type="EMBL" id="CAJVPG010000468">
    <property type="protein sequence ID" value="CAG8431428.1"/>
    <property type="molecule type" value="Genomic_DNA"/>
</dbReference>
<sequence>MGTIYSEVVVTCLTCLDPENADFGNEDEFQDEDGILVGVRYIEKVIMRLNGISI</sequence>
<evidence type="ECO:0000313" key="1">
    <source>
        <dbReference type="EMBL" id="CAG8431428.1"/>
    </source>
</evidence>
<dbReference type="AlphaFoldDB" id="A0A9W4NYT6"/>
<reference evidence="1" key="1">
    <citation type="submission" date="2021-07" db="EMBL/GenBank/DDBJ databases">
        <authorList>
            <person name="Branca A.L. A."/>
        </authorList>
    </citation>
    <scope>NUCLEOTIDE SEQUENCE</scope>
</reference>
<evidence type="ECO:0000313" key="2">
    <source>
        <dbReference type="Proteomes" id="UP001152649"/>
    </source>
</evidence>
<organism evidence="1 2">
    <name type="scientific">Penicillium salamii</name>
    <dbReference type="NCBI Taxonomy" id="1612424"/>
    <lineage>
        <taxon>Eukaryota</taxon>
        <taxon>Fungi</taxon>
        <taxon>Dikarya</taxon>
        <taxon>Ascomycota</taxon>
        <taxon>Pezizomycotina</taxon>
        <taxon>Eurotiomycetes</taxon>
        <taxon>Eurotiomycetidae</taxon>
        <taxon>Eurotiales</taxon>
        <taxon>Aspergillaceae</taxon>
        <taxon>Penicillium</taxon>
    </lineage>
</organism>
<accession>A0A9W4NYT6</accession>
<dbReference type="Proteomes" id="UP001152649">
    <property type="component" value="Unassembled WGS sequence"/>
</dbReference>
<comment type="caution">
    <text evidence="1">The sequence shown here is derived from an EMBL/GenBank/DDBJ whole genome shotgun (WGS) entry which is preliminary data.</text>
</comment>
<name>A0A9W4NYT6_9EURO</name>